<proteinExistence type="predicted"/>
<dbReference type="AlphaFoldDB" id="A0A066U8I5"/>
<evidence type="ECO:0000256" key="1">
    <source>
        <dbReference type="SAM" id="Phobius"/>
    </source>
</evidence>
<accession>A0A066U8I5</accession>
<keyword evidence="1" id="KW-0812">Transmembrane</keyword>
<reference evidence="2 3" key="1">
    <citation type="submission" date="2014-05" db="EMBL/GenBank/DDBJ databases">
        <title>Draft genome sequence of Amycolatopsis rifamycinica DSM 46095.</title>
        <authorList>
            <person name="Lal R."/>
            <person name="Saxena A."/>
            <person name="Kumari R."/>
            <person name="Mukherjee U."/>
            <person name="Singh P."/>
            <person name="Sangwan N."/>
            <person name="Mahato N.K."/>
        </authorList>
    </citation>
    <scope>NUCLEOTIDE SEQUENCE [LARGE SCALE GENOMIC DNA]</scope>
    <source>
        <strain evidence="2 3">DSM 46095</strain>
    </source>
</reference>
<dbReference type="RefSeq" id="WP_043776572.1">
    <property type="nucleotide sequence ID" value="NZ_JMQI01000009.1"/>
</dbReference>
<evidence type="ECO:0000313" key="2">
    <source>
        <dbReference type="EMBL" id="KDN23410.1"/>
    </source>
</evidence>
<dbReference type="eggNOG" id="ENOG5033CIU">
    <property type="taxonomic scope" value="Bacteria"/>
</dbReference>
<organism evidence="2 3">
    <name type="scientific">Amycolatopsis rifamycinica</name>
    <dbReference type="NCBI Taxonomy" id="287986"/>
    <lineage>
        <taxon>Bacteria</taxon>
        <taxon>Bacillati</taxon>
        <taxon>Actinomycetota</taxon>
        <taxon>Actinomycetes</taxon>
        <taxon>Pseudonocardiales</taxon>
        <taxon>Pseudonocardiaceae</taxon>
        <taxon>Amycolatopsis</taxon>
    </lineage>
</organism>
<keyword evidence="1" id="KW-1133">Transmembrane helix</keyword>
<keyword evidence="1" id="KW-0472">Membrane</keyword>
<keyword evidence="3" id="KW-1185">Reference proteome</keyword>
<evidence type="ECO:0000313" key="3">
    <source>
        <dbReference type="Proteomes" id="UP000027345"/>
    </source>
</evidence>
<dbReference type="Proteomes" id="UP000027345">
    <property type="component" value="Unassembled WGS sequence"/>
</dbReference>
<gene>
    <name evidence="2" type="ORF">DV20_04360</name>
</gene>
<sequence>MHINWGSLGLVFVVALASVVVLTSLFSFGVVGLSQRDTARESGASGTGPLAGAVVCFAACAAIIGYGIYLIVA</sequence>
<dbReference type="STRING" id="287986.DV20_04360"/>
<name>A0A066U8I5_9PSEU</name>
<dbReference type="EMBL" id="JMQI01000009">
    <property type="protein sequence ID" value="KDN23410.1"/>
    <property type="molecule type" value="Genomic_DNA"/>
</dbReference>
<feature type="transmembrane region" description="Helical" evidence="1">
    <location>
        <begin position="50"/>
        <end position="72"/>
    </location>
</feature>
<comment type="caution">
    <text evidence="2">The sequence shown here is derived from an EMBL/GenBank/DDBJ whole genome shotgun (WGS) entry which is preliminary data.</text>
</comment>
<feature type="transmembrane region" description="Helical" evidence="1">
    <location>
        <begin position="7"/>
        <end position="30"/>
    </location>
</feature>
<protein>
    <submittedName>
        <fullName evidence="2">Membrane protein</fullName>
    </submittedName>
</protein>